<feature type="binding site" evidence="7">
    <location>
        <position position="440"/>
    </location>
    <ligand>
        <name>Fe(3+)</name>
        <dbReference type="ChEBI" id="CHEBI:29034"/>
        <label>1</label>
    </ligand>
</feature>
<keyword evidence="3" id="KW-0677">Repeat</keyword>
<dbReference type="InParanoid" id="A0A6J2XVN4"/>
<dbReference type="InterPro" id="IPR018195">
    <property type="entry name" value="Transferrin_Fe_BS"/>
</dbReference>
<feature type="binding site" evidence="6">
    <location>
        <position position="498"/>
    </location>
    <ligand>
        <name>hydrogencarbonate</name>
        <dbReference type="ChEBI" id="CHEBI:17544"/>
        <label>1</label>
    </ligand>
</feature>
<dbReference type="PIRSF" id="PIRSF002549">
    <property type="entry name" value="Transferrin"/>
    <property type="match status" value="1"/>
</dbReference>
<dbReference type="KEGG" id="soy:115881357"/>
<protein>
    <recommendedName>
        <fullName evidence="5">Transferrin</fullName>
    </recommendedName>
</protein>
<evidence type="ECO:0000259" key="9">
    <source>
        <dbReference type="PROSITE" id="PS51408"/>
    </source>
</evidence>
<feature type="binding site" evidence="7">
    <location>
        <position position="237"/>
    </location>
    <ligand>
        <name>Fe(3+)</name>
        <dbReference type="ChEBI" id="CHEBI:29034"/>
        <label>1</label>
    </ligand>
</feature>
<feature type="disulfide bond" evidence="8">
    <location>
        <begin position="629"/>
        <end position="643"/>
    </location>
</feature>
<keyword evidence="10" id="KW-1185">Reference proteome</keyword>
<feature type="binding site" evidence="6">
    <location>
        <position position="500"/>
    </location>
    <ligand>
        <name>hydrogencarbonate</name>
        <dbReference type="ChEBI" id="CHEBI:17544"/>
        <label>1</label>
    </ligand>
</feature>
<sequence length="730" mass="81263">MFVNVFNMKPVLLVTFLLVFFTVEGRILRYRRNAHNEYKMCIAEELLELCRQMASQDTKSGARIICIPARDRIECISKIKQREADFGTVDPEDMYVAAREPGEDFAIFEEIRTREEPEAEFRYEAVAVIHKDLAIDSIEGLKGLNSCHTGVGRNVGYKIPLTKLKQKGIIGNLAEPELSPRENELKAFSKLFSKACIVGKWSPDPKINLKLKRKYSNLCALCEHPEICDYPDLYSGYDGALRCLAHNGGQIAWTKVIFVRKFFGLSVGITPAKPTNEDPSQFAYLCPDGSKVPVTETPCTWAARPWQGYMTNAAIAKSVDDLRRKLENLNSIGSKNHSPWLQKVLELNDKTAPKENKIISPKDYLDKANYTDVIERDYGPPFKTIRFCVTSKDEEDKCRTLSKAAFSRNIRPRFDCVLEESVYKCLNTIRDNGADVITLDGGLVDIAQKEHNLKPILAEQYGPTGGSYYAVAVVRKDSSIKSFEDLRGKKSCHTGIGRTAGYNAPLYTLVSKGLIKEGDCPYPKALTAFFSGGSCLPGSKDPRFKLDENISEKLCSLCAGDVDKNNPSTKCNFDQTEAYSGYTGAFRCLVQGGGDVAFVKHVTVPGNTDGKNNEDWSKDLKSSDYELLCPDGGRAPVTEYAKCHLAHAPPHMVVTSHSKTDADIDEIKNALLMASKEYTERPDYFKLFGSYNGKKDLLFKDSATGLISISGESEIQKKYSQLLGVINSCS</sequence>
<feature type="binding site" evidence="6">
    <location>
        <position position="153"/>
    </location>
    <ligand>
        <name>hydrogencarbonate</name>
        <dbReference type="ChEBI" id="CHEBI:17544"/>
        <label>1</label>
    </ligand>
</feature>
<keyword evidence="5 7" id="KW-0479">Metal-binding</keyword>
<dbReference type="Pfam" id="PF00405">
    <property type="entry name" value="Transferrin"/>
    <property type="match status" value="2"/>
</dbReference>
<evidence type="ECO:0000256" key="7">
    <source>
        <dbReference type="PIRSR" id="PIRSR002549-3"/>
    </source>
</evidence>
<feature type="domain" description="Transferrin-like" evidence="9">
    <location>
        <begin position="385"/>
        <end position="728"/>
    </location>
</feature>
<feature type="binding site" evidence="7">
    <location>
        <position position="651"/>
    </location>
    <ligand>
        <name>Fe(3+)</name>
        <dbReference type="ChEBI" id="CHEBI:29034"/>
        <label>1</label>
    </ligand>
</feature>
<dbReference type="InterPro" id="IPR016357">
    <property type="entry name" value="Transferrin"/>
</dbReference>
<proteinExistence type="inferred from homology"/>
<feature type="binding site" evidence="7">
    <location>
        <position position="468"/>
    </location>
    <ligand>
        <name>Fe(3+)</name>
        <dbReference type="ChEBI" id="CHEBI:29034"/>
        <label>1</label>
    </ligand>
</feature>
<dbReference type="AlphaFoldDB" id="A0A6J2XVN4"/>
<dbReference type="GO" id="GO:0046872">
    <property type="term" value="F:metal ion binding"/>
    <property type="evidence" value="ECO:0007669"/>
    <property type="project" value="UniProtKB-KW"/>
</dbReference>
<dbReference type="GO" id="GO:0005769">
    <property type="term" value="C:early endosome"/>
    <property type="evidence" value="ECO:0007669"/>
    <property type="project" value="TreeGrafter"/>
</dbReference>
<evidence type="ECO:0000256" key="5">
    <source>
        <dbReference type="PIRNR" id="PIRNR002549"/>
    </source>
</evidence>
<feature type="disulfide bond" evidence="8">
    <location>
        <begin position="219"/>
        <end position="228"/>
    </location>
</feature>
<feature type="disulfide bond" evidence="8">
    <location>
        <begin position="535"/>
        <end position="558"/>
    </location>
</feature>
<dbReference type="OrthoDB" id="5914301at2759"/>
<evidence type="ECO:0000313" key="11">
    <source>
        <dbReference type="RefSeq" id="XP_030754664.1"/>
    </source>
</evidence>
<name>A0A6J2XVN4_SITOR</name>
<dbReference type="Gene3D" id="3.40.190.10">
    <property type="entry name" value="Periplasmic binding protein-like II"/>
    <property type="match status" value="4"/>
</dbReference>
<feature type="disulfide bond" evidence="8">
    <location>
        <begin position="398"/>
        <end position="416"/>
    </location>
</feature>
<dbReference type="SUPFAM" id="SSF53850">
    <property type="entry name" value="Periplasmic binding protein-like II"/>
    <property type="match status" value="2"/>
</dbReference>
<feature type="binding site" evidence="6">
    <location>
        <position position="149"/>
    </location>
    <ligand>
        <name>hydrogencarbonate</name>
        <dbReference type="ChEBI" id="CHEBI:17544"/>
        <label>1</label>
    </ligand>
</feature>
<accession>A0A6J2XVN4</accession>
<dbReference type="PROSITE" id="PS51408">
    <property type="entry name" value="TRANSFERRIN_LIKE_4"/>
    <property type="match status" value="2"/>
</dbReference>
<feature type="binding site" evidence="7">
    <location>
        <position position="90"/>
    </location>
    <ligand>
        <name>Fe(3+)</name>
        <dbReference type="ChEBI" id="CHEBI:29034"/>
        <label>1</label>
    </ligand>
</feature>
<feature type="domain" description="Transferrin-like" evidence="9">
    <location>
        <begin position="38"/>
        <end position="378"/>
    </location>
</feature>
<feature type="disulfide bond" evidence="8">
    <location>
        <begin position="388"/>
        <end position="425"/>
    </location>
</feature>
<evidence type="ECO:0000313" key="10">
    <source>
        <dbReference type="Proteomes" id="UP000504635"/>
    </source>
</evidence>
<dbReference type="Proteomes" id="UP000504635">
    <property type="component" value="Unplaced"/>
</dbReference>
<dbReference type="GO" id="GO:0005615">
    <property type="term" value="C:extracellular space"/>
    <property type="evidence" value="ECO:0007669"/>
    <property type="project" value="InterPro"/>
</dbReference>
<dbReference type="RefSeq" id="XP_030754664.1">
    <property type="nucleotide sequence ID" value="XM_030898804.1"/>
</dbReference>
<reference evidence="11" key="1">
    <citation type="submission" date="2025-08" db="UniProtKB">
        <authorList>
            <consortium name="RefSeq"/>
        </authorList>
    </citation>
    <scope>IDENTIFICATION</scope>
    <source>
        <tissue evidence="11">Gonads</tissue>
    </source>
</reference>
<organism evidence="10 11">
    <name type="scientific">Sitophilus oryzae</name>
    <name type="common">Rice weevil</name>
    <name type="synonym">Curculio oryzae</name>
    <dbReference type="NCBI Taxonomy" id="7048"/>
    <lineage>
        <taxon>Eukaryota</taxon>
        <taxon>Metazoa</taxon>
        <taxon>Ecdysozoa</taxon>
        <taxon>Arthropoda</taxon>
        <taxon>Hexapoda</taxon>
        <taxon>Insecta</taxon>
        <taxon>Pterygota</taxon>
        <taxon>Neoptera</taxon>
        <taxon>Endopterygota</taxon>
        <taxon>Coleoptera</taxon>
        <taxon>Polyphaga</taxon>
        <taxon>Cucujiformia</taxon>
        <taxon>Curculionidae</taxon>
        <taxon>Dryophthorinae</taxon>
        <taxon>Sitophilus</taxon>
    </lineage>
</organism>
<feature type="disulfide bond" evidence="8">
    <location>
        <begin position="50"/>
        <end position="66"/>
    </location>
</feature>
<dbReference type="GO" id="GO:0006826">
    <property type="term" value="P:iron ion transport"/>
    <property type="evidence" value="ECO:0007669"/>
    <property type="project" value="UniProtKB-KW"/>
</dbReference>
<comment type="function">
    <text evidence="5">Transferrins are iron binding transport proteins which bind Fe(3+) ion in association with the binding of an anion, usually bicarbonate.</text>
</comment>
<feature type="binding site" evidence="7">
    <location>
        <position position="582"/>
    </location>
    <ligand>
        <name>Fe(3+)</name>
        <dbReference type="ChEBI" id="CHEBI:29034"/>
        <label>2</label>
    </ligand>
</feature>
<feature type="binding site" evidence="6">
    <location>
        <position position="494"/>
    </location>
    <ligand>
        <name>hydrogencarbonate</name>
        <dbReference type="ChEBI" id="CHEBI:17544"/>
        <label>1</label>
    </ligand>
</feature>
<evidence type="ECO:0000256" key="1">
    <source>
        <dbReference type="ARBA" id="ARBA00004613"/>
    </source>
</evidence>
<keyword evidence="5" id="KW-0406">Ion transport</keyword>
<evidence type="ECO:0000256" key="8">
    <source>
        <dbReference type="PIRSR" id="PIRSR002549-4"/>
    </source>
</evidence>
<dbReference type="GeneID" id="115881357"/>
<feature type="binding site" evidence="7">
    <location>
        <position position="123"/>
    </location>
    <ligand>
        <name>Fe(3+)</name>
        <dbReference type="ChEBI" id="CHEBI:29034"/>
        <label>1</label>
    </ligand>
</feature>
<comment type="similarity">
    <text evidence="5">Belongs to the transferrin family.</text>
</comment>
<feature type="binding site" evidence="6">
    <location>
        <position position="501"/>
    </location>
    <ligand>
        <name>hydrogencarbonate</name>
        <dbReference type="ChEBI" id="CHEBI:17544"/>
        <label>1</label>
    </ligand>
</feature>
<keyword evidence="2" id="KW-0964">Secreted</keyword>
<feature type="disulfide bond" evidence="8">
    <location>
        <begin position="286"/>
        <end position="299"/>
    </location>
</feature>
<feature type="binding site" evidence="6">
    <location>
        <position position="156"/>
    </location>
    <ligand>
        <name>hydrogencarbonate</name>
        <dbReference type="ChEBI" id="CHEBI:17544"/>
        <label>1</label>
    </ligand>
</feature>
<feature type="disulfide bond" evidence="8">
    <location>
        <begin position="41"/>
        <end position="75"/>
    </location>
</feature>
<keyword evidence="5 7" id="KW-0408">Iron</keyword>
<dbReference type="PROSITE" id="PS00205">
    <property type="entry name" value="TRANSFERRIN_LIKE_1"/>
    <property type="match status" value="1"/>
</dbReference>
<dbReference type="SMART" id="SM00094">
    <property type="entry name" value="TR_FER"/>
    <property type="match status" value="2"/>
</dbReference>
<evidence type="ECO:0000256" key="6">
    <source>
        <dbReference type="PIRSR" id="PIRSR002549-2"/>
    </source>
</evidence>
<evidence type="ECO:0000256" key="4">
    <source>
        <dbReference type="ARBA" id="ARBA00023157"/>
    </source>
</evidence>
<dbReference type="InterPro" id="IPR001156">
    <property type="entry name" value="Transferrin-like_dom"/>
</dbReference>
<dbReference type="GO" id="GO:0005886">
    <property type="term" value="C:plasma membrane"/>
    <property type="evidence" value="ECO:0007669"/>
    <property type="project" value="TreeGrafter"/>
</dbReference>
<dbReference type="PANTHER" id="PTHR11485">
    <property type="entry name" value="TRANSFERRIN"/>
    <property type="match status" value="1"/>
</dbReference>
<comment type="subcellular location">
    <subcellularLocation>
        <location evidence="1">Secreted</location>
    </subcellularLocation>
</comment>
<dbReference type="FunFam" id="3.40.190.10:FF:000095">
    <property type="entry name" value="Lactotransferrin"/>
    <property type="match status" value="1"/>
</dbReference>
<dbReference type="GO" id="GO:0055037">
    <property type="term" value="C:recycling endosome"/>
    <property type="evidence" value="ECO:0007669"/>
    <property type="project" value="TreeGrafter"/>
</dbReference>
<dbReference type="PANTHER" id="PTHR11485:SF57">
    <property type="entry name" value="TRANSFERRIN"/>
    <property type="match status" value="1"/>
</dbReference>
<keyword evidence="4 8" id="KW-1015">Disulfide bond</keyword>
<feature type="disulfide bond" evidence="8">
    <location>
        <begin position="147"/>
        <end position="243"/>
    </location>
</feature>
<feature type="disulfide bond" evidence="8">
    <location>
        <begin position="492"/>
        <end position="588"/>
    </location>
</feature>
<dbReference type="PRINTS" id="PR00422">
    <property type="entry name" value="TRANSFERRIN"/>
</dbReference>
<keyword evidence="5" id="KW-0410">Iron transport</keyword>
<evidence type="ECO:0000256" key="3">
    <source>
        <dbReference type="ARBA" id="ARBA00022737"/>
    </source>
</evidence>
<gene>
    <name evidence="11" type="primary">LOC115881357</name>
</gene>
<feature type="disulfide bond" evidence="8">
    <location>
        <begin position="196"/>
        <end position="222"/>
    </location>
</feature>
<dbReference type="CDD" id="cd13529">
    <property type="entry name" value="PBP2_transferrin"/>
    <property type="match status" value="2"/>
</dbReference>
<keyword evidence="5" id="KW-0813">Transport</keyword>
<dbReference type="PROSITE" id="PS00207">
    <property type="entry name" value="TRANSFERRIN_LIKE_3"/>
    <property type="match status" value="1"/>
</dbReference>
<dbReference type="PROSITE" id="PS00206">
    <property type="entry name" value="TRANSFERRIN_LIKE_2"/>
    <property type="match status" value="1"/>
</dbReference>
<evidence type="ECO:0000256" key="2">
    <source>
        <dbReference type="ARBA" id="ARBA00022525"/>
    </source>
</evidence>
<feature type="disulfide bond" evidence="8">
    <location>
        <begin position="555"/>
        <end position="571"/>
    </location>
</feature>
<dbReference type="FunCoup" id="A0A6J2XVN4">
    <property type="interactions" value="1"/>
</dbReference>